<dbReference type="EMBL" id="APAU02000047">
    <property type="protein sequence ID" value="EUB59276.1"/>
    <property type="molecule type" value="Genomic_DNA"/>
</dbReference>
<dbReference type="CTD" id="36341592"/>
<dbReference type="AlphaFoldDB" id="W6UEE2"/>
<proteinExistence type="predicted"/>
<protein>
    <submittedName>
        <fullName evidence="2">Uncharacterized protein</fullName>
    </submittedName>
</protein>
<evidence type="ECO:0000313" key="2">
    <source>
        <dbReference type="EMBL" id="EUB59276.1"/>
    </source>
</evidence>
<comment type="caution">
    <text evidence="2">The sequence shown here is derived from an EMBL/GenBank/DDBJ whole genome shotgun (WGS) entry which is preliminary data.</text>
</comment>
<dbReference type="GeneID" id="36341592"/>
<feature type="region of interest" description="Disordered" evidence="1">
    <location>
        <begin position="33"/>
        <end position="63"/>
    </location>
</feature>
<dbReference type="Proteomes" id="UP000019149">
    <property type="component" value="Unassembled WGS sequence"/>
</dbReference>
<evidence type="ECO:0000313" key="3">
    <source>
        <dbReference type="Proteomes" id="UP000019149"/>
    </source>
</evidence>
<dbReference type="RefSeq" id="XP_024350472.1">
    <property type="nucleotide sequence ID" value="XM_024495126.1"/>
</dbReference>
<name>W6UEE2_ECHGR</name>
<sequence length="76" mass="8113">MSTSPIPKGTHLADCELKEETLPPQVISVCHQMAPQVPGQGSDHTDSGSGGRASPIASHPSFPGLLRNIYCLYKNR</sequence>
<organism evidence="2 3">
    <name type="scientific">Echinococcus granulosus</name>
    <name type="common">Hydatid tapeworm</name>
    <dbReference type="NCBI Taxonomy" id="6210"/>
    <lineage>
        <taxon>Eukaryota</taxon>
        <taxon>Metazoa</taxon>
        <taxon>Spiralia</taxon>
        <taxon>Lophotrochozoa</taxon>
        <taxon>Platyhelminthes</taxon>
        <taxon>Cestoda</taxon>
        <taxon>Eucestoda</taxon>
        <taxon>Cyclophyllidea</taxon>
        <taxon>Taeniidae</taxon>
        <taxon>Echinococcus</taxon>
        <taxon>Echinococcus granulosus group</taxon>
    </lineage>
</organism>
<evidence type="ECO:0000256" key="1">
    <source>
        <dbReference type="SAM" id="MobiDB-lite"/>
    </source>
</evidence>
<accession>W6UEE2</accession>
<dbReference type="KEGG" id="egl:EGR_05877"/>
<keyword evidence="3" id="KW-1185">Reference proteome</keyword>
<reference evidence="2 3" key="1">
    <citation type="journal article" date="2013" name="Nat. Genet.">
        <title>The genome of the hydatid tapeworm Echinococcus granulosus.</title>
        <authorList>
            <person name="Zheng H."/>
            <person name="Zhang W."/>
            <person name="Zhang L."/>
            <person name="Zhang Z."/>
            <person name="Li J."/>
            <person name="Lu G."/>
            <person name="Zhu Y."/>
            <person name="Wang Y."/>
            <person name="Huang Y."/>
            <person name="Liu J."/>
            <person name="Kang H."/>
            <person name="Chen J."/>
            <person name="Wang L."/>
            <person name="Chen A."/>
            <person name="Yu S."/>
            <person name="Gao Z."/>
            <person name="Jin L."/>
            <person name="Gu W."/>
            <person name="Wang Z."/>
            <person name="Zhao L."/>
            <person name="Shi B."/>
            <person name="Wen H."/>
            <person name="Lin R."/>
            <person name="Jones M.K."/>
            <person name="Brejova B."/>
            <person name="Vinar T."/>
            <person name="Zhao G."/>
            <person name="McManus D.P."/>
            <person name="Chen Z."/>
            <person name="Zhou Y."/>
            <person name="Wang S."/>
        </authorList>
    </citation>
    <scope>NUCLEOTIDE SEQUENCE [LARGE SCALE GENOMIC DNA]</scope>
</reference>
<gene>
    <name evidence="2" type="ORF">EGR_05877</name>
</gene>